<dbReference type="InterPro" id="IPR024787">
    <property type="entry name" value="EcsC"/>
</dbReference>
<proteinExistence type="predicted"/>
<dbReference type="OrthoDB" id="1807131at2"/>
<feature type="transmembrane region" description="Helical" evidence="1">
    <location>
        <begin position="47"/>
        <end position="69"/>
    </location>
</feature>
<accession>A0A1I2ZJY3</accession>
<sequence length="208" mass="22941">MGFNPFHAVNKEEVRRRAEKLRKKHSNLSEREICDLIIKNKSQMCGLSGFITAFPATLPVIGTLVSLIGGTVVDIAAVSYFMAEMVLEMSVVYGRDLRLPGASREALWVIGSAVGTDVANKAIGKTAMKQMGNQAFVRAMQEMLLTLGIKATQRSVIRIIPFIGAVVCGLVNYFICRRVGRMAADYYEKNSYEQWTANAIDVDGEIID</sequence>
<keyword evidence="3" id="KW-1185">Reference proteome</keyword>
<organism evidence="2 3">
    <name type="scientific">Desulfotruncus arcticus DSM 17038</name>
    <dbReference type="NCBI Taxonomy" id="1121424"/>
    <lineage>
        <taxon>Bacteria</taxon>
        <taxon>Bacillati</taxon>
        <taxon>Bacillota</taxon>
        <taxon>Clostridia</taxon>
        <taxon>Eubacteriales</taxon>
        <taxon>Desulfallaceae</taxon>
        <taxon>Desulfotruncus</taxon>
    </lineage>
</organism>
<dbReference type="Proteomes" id="UP000199337">
    <property type="component" value="Unassembled WGS sequence"/>
</dbReference>
<dbReference type="STRING" id="341036.SAMN05660649_04983"/>
<dbReference type="AlphaFoldDB" id="A0A1I2ZJY3"/>
<reference evidence="3" key="1">
    <citation type="submission" date="2016-10" db="EMBL/GenBank/DDBJ databases">
        <authorList>
            <person name="Varghese N."/>
            <person name="Submissions S."/>
        </authorList>
    </citation>
    <scope>NUCLEOTIDE SEQUENCE [LARGE SCALE GENOMIC DNA]</scope>
    <source>
        <strain evidence="3">DSM 17038</strain>
    </source>
</reference>
<evidence type="ECO:0000256" key="1">
    <source>
        <dbReference type="SAM" id="Phobius"/>
    </source>
</evidence>
<evidence type="ECO:0000313" key="2">
    <source>
        <dbReference type="EMBL" id="SFH38118.1"/>
    </source>
</evidence>
<gene>
    <name evidence="2" type="ORF">SAMN05660649_04983</name>
</gene>
<dbReference type="RefSeq" id="WP_092475921.1">
    <property type="nucleotide sequence ID" value="NZ_FOOX01000030.1"/>
</dbReference>
<dbReference type="EMBL" id="FOOX01000030">
    <property type="protein sequence ID" value="SFH38118.1"/>
    <property type="molecule type" value="Genomic_DNA"/>
</dbReference>
<keyword evidence="1" id="KW-1133">Transmembrane helix</keyword>
<protein>
    <submittedName>
        <fullName evidence="2">EcsC protein family protein</fullName>
    </submittedName>
</protein>
<feature type="transmembrane region" description="Helical" evidence="1">
    <location>
        <begin position="156"/>
        <end position="175"/>
    </location>
</feature>
<keyword evidence="1" id="KW-0812">Transmembrane</keyword>
<dbReference type="Pfam" id="PF12787">
    <property type="entry name" value="EcsC"/>
    <property type="match status" value="1"/>
</dbReference>
<name>A0A1I2ZJY3_9FIRM</name>
<keyword evidence="1" id="KW-0472">Membrane</keyword>
<evidence type="ECO:0000313" key="3">
    <source>
        <dbReference type="Proteomes" id="UP000199337"/>
    </source>
</evidence>